<gene>
    <name evidence="5" type="primary">garK</name>
    <name evidence="5" type="ORF">CPPEL_04255</name>
</gene>
<evidence type="ECO:0000313" key="5">
    <source>
        <dbReference type="EMBL" id="AZA08978.1"/>
    </source>
</evidence>
<keyword evidence="3 4" id="KW-0418">Kinase</keyword>
<organism evidence="5 6">
    <name type="scientific">Corynebacterium pseudopelargi</name>
    <dbReference type="NCBI Taxonomy" id="2080757"/>
    <lineage>
        <taxon>Bacteria</taxon>
        <taxon>Bacillati</taxon>
        <taxon>Actinomycetota</taxon>
        <taxon>Actinomycetes</taxon>
        <taxon>Mycobacteriales</taxon>
        <taxon>Corynebacteriaceae</taxon>
        <taxon>Corynebacterium</taxon>
    </lineage>
</organism>
<dbReference type="AlphaFoldDB" id="A0A3G6IWE2"/>
<evidence type="ECO:0000313" key="6">
    <source>
        <dbReference type="Proteomes" id="UP000271426"/>
    </source>
</evidence>
<dbReference type="EMBL" id="CP033898">
    <property type="protein sequence ID" value="AZA08978.1"/>
    <property type="molecule type" value="Genomic_DNA"/>
</dbReference>
<dbReference type="EC" id="2.7.1.165" evidence="5"/>
<evidence type="ECO:0000256" key="3">
    <source>
        <dbReference type="ARBA" id="ARBA00022777"/>
    </source>
</evidence>
<comment type="similarity">
    <text evidence="1 4">Belongs to the glycerate kinase type-1 family.</text>
</comment>
<dbReference type="InterPro" id="IPR004381">
    <property type="entry name" value="Glycerate_kinase"/>
</dbReference>
<dbReference type="PIRSF" id="PIRSF006078">
    <property type="entry name" value="GlxK"/>
    <property type="match status" value="1"/>
</dbReference>
<sequence>MNSPAKIIIAPDSFKGTANADQAAQWLAEGVQEVLDCEIVLAPMADGGEGTAARFTGVDVTLPTTDALGRLIEASYRFDESTATAYIDVAAASGITLIDAPRPLIADTYGTGVLIADAQTRGARTIVLGLGGTATVDGGSGILVALGANLLDAQGHTIAQGGGGLAHLDHIDTAMLNIPAASVQWVLLSDVDNPATGPEGAAAVFGPQKGASPQDVEKLDAGLARLCQVTGVDPTTPGMGAAGGLAIGITWLSALLHGQPQVQLLPGAKVIASAAGLEDMEADLIISGEGRFDAQSLHGKVVGTVLEMAGTTPVAIVAGRHDAEANAWQITLGEGEPETQLREAGREVAQRFASMFKNQG</sequence>
<accession>A0A3G6IWE2</accession>
<proteinExistence type="inferred from homology"/>
<keyword evidence="6" id="KW-1185">Reference proteome</keyword>
<dbReference type="Pfam" id="PF02595">
    <property type="entry name" value="Gly_kinase"/>
    <property type="match status" value="1"/>
</dbReference>
<dbReference type="OrthoDB" id="9774290at2"/>
<name>A0A3G6IWE2_9CORY</name>
<dbReference type="InterPro" id="IPR018193">
    <property type="entry name" value="Glyc_kinase_flavodox-like_fold"/>
</dbReference>
<dbReference type="InterPro" id="IPR018197">
    <property type="entry name" value="Glycerate_kinase_RE-like"/>
</dbReference>
<dbReference type="NCBIfam" id="TIGR00045">
    <property type="entry name" value="glycerate kinase"/>
    <property type="match status" value="1"/>
</dbReference>
<dbReference type="GO" id="GO:0008887">
    <property type="term" value="F:glycerate kinase activity"/>
    <property type="evidence" value="ECO:0007669"/>
    <property type="project" value="UniProtKB-UniRule"/>
</dbReference>
<protein>
    <submittedName>
        <fullName evidence="5">Glycerate 2-kinase</fullName>
        <ecNumber evidence="5">2.7.1.165</ecNumber>
    </submittedName>
</protein>
<dbReference type="PANTHER" id="PTHR21599:SF0">
    <property type="entry name" value="GLYCERATE KINASE"/>
    <property type="match status" value="1"/>
</dbReference>
<dbReference type="RefSeq" id="WP_123959957.1">
    <property type="nucleotide sequence ID" value="NZ_CP033898.1"/>
</dbReference>
<dbReference type="KEGG" id="cpso:CPPEL_04255"/>
<dbReference type="Gene3D" id="3.90.1510.10">
    <property type="entry name" value="Glycerate kinase, domain 2"/>
    <property type="match status" value="1"/>
</dbReference>
<dbReference type="Gene3D" id="3.40.50.10350">
    <property type="entry name" value="Glycerate kinase, domain 1"/>
    <property type="match status" value="1"/>
</dbReference>
<keyword evidence="2 4" id="KW-0808">Transferase</keyword>
<evidence type="ECO:0000256" key="4">
    <source>
        <dbReference type="PIRNR" id="PIRNR006078"/>
    </source>
</evidence>
<evidence type="ECO:0000256" key="1">
    <source>
        <dbReference type="ARBA" id="ARBA00006284"/>
    </source>
</evidence>
<dbReference type="InterPro" id="IPR036129">
    <property type="entry name" value="Glycerate_kinase_sf"/>
</dbReference>
<dbReference type="GO" id="GO:0043798">
    <property type="term" value="F:glycerate 2-kinase activity"/>
    <property type="evidence" value="ECO:0007669"/>
    <property type="project" value="UniProtKB-EC"/>
</dbReference>
<dbReference type="Proteomes" id="UP000271426">
    <property type="component" value="Chromosome"/>
</dbReference>
<dbReference type="SUPFAM" id="SSF110738">
    <property type="entry name" value="Glycerate kinase I"/>
    <property type="match status" value="1"/>
</dbReference>
<evidence type="ECO:0000256" key="2">
    <source>
        <dbReference type="ARBA" id="ARBA00022679"/>
    </source>
</evidence>
<reference evidence="5 6" key="1">
    <citation type="submission" date="2018-11" db="EMBL/GenBank/DDBJ databases">
        <authorList>
            <person name="Kleinhagauer T."/>
            <person name="Glaeser S.P."/>
            <person name="Spergser J."/>
            <person name="Ruckert C."/>
            <person name="Kaempfer P."/>
            <person name="Busse H.-J."/>
        </authorList>
    </citation>
    <scope>NUCLEOTIDE SEQUENCE [LARGE SCALE GENOMIC DNA]</scope>
    <source>
        <strain evidence="5 6">812CH</strain>
    </source>
</reference>
<dbReference type="GO" id="GO:0031388">
    <property type="term" value="P:organic acid phosphorylation"/>
    <property type="evidence" value="ECO:0007669"/>
    <property type="project" value="UniProtKB-UniRule"/>
</dbReference>
<dbReference type="PANTHER" id="PTHR21599">
    <property type="entry name" value="GLYCERATE KINASE"/>
    <property type="match status" value="1"/>
</dbReference>